<dbReference type="EMBL" id="WNWS01000371">
    <property type="protein sequence ID" value="KAE9969321.1"/>
    <property type="molecule type" value="Genomic_DNA"/>
</dbReference>
<organism evidence="3 4">
    <name type="scientific">Venturia inaequalis</name>
    <name type="common">Apple scab fungus</name>
    <dbReference type="NCBI Taxonomy" id="5025"/>
    <lineage>
        <taxon>Eukaryota</taxon>
        <taxon>Fungi</taxon>
        <taxon>Dikarya</taxon>
        <taxon>Ascomycota</taxon>
        <taxon>Pezizomycotina</taxon>
        <taxon>Dothideomycetes</taxon>
        <taxon>Pleosporomycetidae</taxon>
        <taxon>Venturiales</taxon>
        <taxon>Venturiaceae</taxon>
        <taxon>Venturia</taxon>
    </lineage>
</organism>
<evidence type="ECO:0000313" key="4">
    <source>
        <dbReference type="Proteomes" id="UP000447873"/>
    </source>
</evidence>
<feature type="region of interest" description="Disordered" evidence="1">
    <location>
        <begin position="76"/>
        <end position="99"/>
    </location>
</feature>
<gene>
    <name evidence="3" type="ORF">EG328_006955</name>
</gene>
<dbReference type="OrthoDB" id="432685at2759"/>
<evidence type="ECO:0000259" key="2">
    <source>
        <dbReference type="Pfam" id="PF09791"/>
    </source>
</evidence>
<accession>A0A8H3UH65</accession>
<dbReference type="InterPro" id="IPR019180">
    <property type="entry name" value="Oxidoreductase-like_N"/>
</dbReference>
<dbReference type="Proteomes" id="UP000447873">
    <property type="component" value="Unassembled WGS sequence"/>
</dbReference>
<feature type="domain" description="Oxidoreductase-like" evidence="2">
    <location>
        <begin position="35"/>
        <end position="71"/>
    </location>
</feature>
<evidence type="ECO:0000313" key="3">
    <source>
        <dbReference type="EMBL" id="KAE9969321.1"/>
    </source>
</evidence>
<sequence length="99" mass="10948">MSFDPKSRSPTLLKPLKTRLTPIHENELTTKALNPAKPVKPPADGRECCGSACKPCVMDLYGEELRVWKECWRDQEEGGISRTGQKGEAATAEDQKGFS</sequence>
<proteinExistence type="predicted"/>
<name>A0A8H3UH65_VENIN</name>
<protein>
    <recommendedName>
        <fullName evidence="2">Oxidoreductase-like domain-containing protein</fullName>
    </recommendedName>
</protein>
<dbReference type="Pfam" id="PF09791">
    <property type="entry name" value="Oxidored-like"/>
    <property type="match status" value="1"/>
</dbReference>
<comment type="caution">
    <text evidence="3">The sequence shown here is derived from an EMBL/GenBank/DDBJ whole genome shotgun (WGS) entry which is preliminary data.</text>
</comment>
<evidence type="ECO:0000256" key="1">
    <source>
        <dbReference type="SAM" id="MobiDB-lite"/>
    </source>
</evidence>
<reference evidence="3 4" key="1">
    <citation type="submission" date="2018-12" db="EMBL/GenBank/DDBJ databases">
        <title>Venturia inaequalis Genome Resource.</title>
        <authorList>
            <person name="Lichtner F.J."/>
        </authorList>
    </citation>
    <scope>NUCLEOTIDE SEQUENCE [LARGE SCALE GENOMIC DNA]</scope>
    <source>
        <strain evidence="3 4">120213</strain>
    </source>
</reference>
<dbReference type="AlphaFoldDB" id="A0A8H3UH65"/>